<accession>A0ABU3LG90</accession>
<keyword evidence="4" id="KW-1185">Reference proteome</keyword>
<evidence type="ECO:0000313" key="3">
    <source>
        <dbReference type="EMBL" id="MDT7832623.1"/>
    </source>
</evidence>
<reference evidence="3 4" key="1">
    <citation type="submission" date="2023-09" db="EMBL/GenBank/DDBJ databases">
        <title>Novel taxa isolated from Blanes Bay.</title>
        <authorList>
            <person name="Rey-Velasco X."/>
            <person name="Lucena T."/>
        </authorList>
    </citation>
    <scope>NUCLEOTIDE SEQUENCE [LARGE SCALE GENOMIC DNA]</scope>
    <source>
        <strain evidence="3 4">S356</strain>
    </source>
</reference>
<organism evidence="3 4">
    <name type="scientific">Asprobacillus argus</name>
    <dbReference type="NCBI Taxonomy" id="3076534"/>
    <lineage>
        <taxon>Bacteria</taxon>
        <taxon>Pseudomonadati</taxon>
        <taxon>Bacteroidota</taxon>
        <taxon>Flavobacteriia</taxon>
        <taxon>Flavobacteriales</taxon>
        <taxon>Flavobacteriaceae</taxon>
        <taxon>Asprobacillus</taxon>
    </lineage>
</organism>
<feature type="domain" description="DUF5777" evidence="2">
    <location>
        <begin position="53"/>
        <end position="298"/>
    </location>
</feature>
<proteinExistence type="predicted"/>
<sequence>MYHSIIKSTMPKKYFLLIAFSILSFTSIQAQDDLLDELDSETKKETQFELPAFKAMKIGNLQSTKVADKGDLYLYVSHRFGTLQNGLKTFFGFDDANTKIQLVYGFWEGVQMGISRESLGQTYAASLKVRLAKQSDNMPFNFVAYGTANRNTQLSETQYPFLKSGDRMSYATQLLISRRFSKNFSFLIAPSYIRQNLQNINLTGANNHNQFAMGLGGRIKVSKRMSINMDYAYNFNRDSNSLFSDPLTIGVDIETGGHVFQLLFSNAQSTNEPGFLSNAEGNWGDGHIFFGFNIVRVF</sequence>
<evidence type="ECO:0000259" key="2">
    <source>
        <dbReference type="Pfam" id="PF19089"/>
    </source>
</evidence>
<dbReference type="RefSeq" id="WP_349241881.1">
    <property type="nucleotide sequence ID" value="NZ_JAVTTO010000003.1"/>
</dbReference>
<protein>
    <submittedName>
        <fullName evidence="3">DUF5777 family beta-barrel protein</fullName>
    </submittedName>
</protein>
<gene>
    <name evidence="3" type="ORF">RQM59_09540</name>
</gene>
<name>A0ABU3LG90_9FLAO</name>
<feature type="signal peptide" evidence="1">
    <location>
        <begin position="1"/>
        <end position="30"/>
    </location>
</feature>
<dbReference type="Proteomes" id="UP001257277">
    <property type="component" value="Unassembled WGS sequence"/>
</dbReference>
<dbReference type="InterPro" id="IPR045916">
    <property type="entry name" value="DUF5777"/>
</dbReference>
<evidence type="ECO:0000313" key="4">
    <source>
        <dbReference type="Proteomes" id="UP001257277"/>
    </source>
</evidence>
<keyword evidence="1" id="KW-0732">Signal</keyword>
<dbReference type="EMBL" id="JAVTTO010000003">
    <property type="protein sequence ID" value="MDT7832623.1"/>
    <property type="molecule type" value="Genomic_DNA"/>
</dbReference>
<dbReference type="Pfam" id="PF19089">
    <property type="entry name" value="DUF5777"/>
    <property type="match status" value="1"/>
</dbReference>
<feature type="chain" id="PRO_5047022700" evidence="1">
    <location>
        <begin position="31"/>
        <end position="298"/>
    </location>
</feature>
<comment type="caution">
    <text evidence="3">The sequence shown here is derived from an EMBL/GenBank/DDBJ whole genome shotgun (WGS) entry which is preliminary data.</text>
</comment>
<evidence type="ECO:0000256" key="1">
    <source>
        <dbReference type="SAM" id="SignalP"/>
    </source>
</evidence>